<dbReference type="EMBL" id="CP123872">
    <property type="protein sequence ID" value="WND01896.1"/>
    <property type="molecule type" value="Genomic_DNA"/>
</dbReference>
<dbReference type="Proteomes" id="UP001268683">
    <property type="component" value="Chromosome"/>
</dbReference>
<feature type="domain" description="Aldehyde oxidase/xanthine dehydrogenase a/b hammerhead" evidence="1">
    <location>
        <begin position="210"/>
        <end position="299"/>
    </location>
</feature>
<name>A0AA52H895_9PROT</name>
<keyword evidence="3" id="KW-1185">Reference proteome</keyword>
<dbReference type="InterPro" id="IPR046867">
    <property type="entry name" value="AldOxase/xan_DH_MoCoBD2"/>
</dbReference>
<protein>
    <submittedName>
        <fullName evidence="2">Molybdopterin-dependent oxidoreductase</fullName>
    </submittedName>
</protein>
<dbReference type="InterPro" id="IPR006311">
    <property type="entry name" value="TAT_signal"/>
</dbReference>
<reference evidence="2" key="1">
    <citation type="submission" date="2023-04" db="EMBL/GenBank/DDBJ databases">
        <title>Complete genome sequence of Temperatibacter marinus.</title>
        <authorList>
            <person name="Rong J.-C."/>
            <person name="Yi M.-L."/>
            <person name="Zhao Q."/>
        </authorList>
    </citation>
    <scope>NUCLEOTIDE SEQUENCE</scope>
    <source>
        <strain evidence="2">NBRC 110045</strain>
    </source>
</reference>
<dbReference type="InterPro" id="IPR008274">
    <property type="entry name" value="AldOxase/xan_DH_MoCoBD1"/>
</dbReference>
<organism evidence="2 3">
    <name type="scientific">Temperatibacter marinus</name>
    <dbReference type="NCBI Taxonomy" id="1456591"/>
    <lineage>
        <taxon>Bacteria</taxon>
        <taxon>Pseudomonadati</taxon>
        <taxon>Pseudomonadota</taxon>
        <taxon>Alphaproteobacteria</taxon>
        <taxon>Kordiimonadales</taxon>
        <taxon>Temperatibacteraceae</taxon>
        <taxon>Temperatibacter</taxon>
    </lineage>
</organism>
<dbReference type="PANTHER" id="PTHR47495:SF3">
    <property type="entry name" value="BLR6219 PROTEIN"/>
    <property type="match status" value="1"/>
</dbReference>
<evidence type="ECO:0000259" key="1">
    <source>
        <dbReference type="SMART" id="SM01008"/>
    </source>
</evidence>
<dbReference type="InterPro" id="IPR000674">
    <property type="entry name" value="Ald_Oxase/Xan_DH_a/b"/>
</dbReference>
<dbReference type="SUPFAM" id="SSF56003">
    <property type="entry name" value="Molybdenum cofactor-binding domain"/>
    <property type="match status" value="2"/>
</dbReference>
<dbReference type="PROSITE" id="PS51318">
    <property type="entry name" value="TAT"/>
    <property type="match status" value="1"/>
</dbReference>
<dbReference type="InterPro" id="IPR052516">
    <property type="entry name" value="N-heterocyclic_Hydroxylase"/>
</dbReference>
<sequence>MTLFLKNISSDVSRRKVLKGLGGLVLSVPLASTSVYADLLIDEGNNGDAFKPSAYFSIHPDGQIKIMIHRVEMGQGTRTGLAQVIADELEVNWDDVDFLQAEGHEKYGVQNTDGSRSIRNYYYPLRKAAAAARMMLESAGAKHFGVPFKGVKADNGFIVAGSKKVAYKDLVTKAKAEKPPVDDAVKLKDRSEFKHIRKPRQILDMHDITHGKALYAQDIRLEGMLYSVIARPPVPGGVVKSYDDSAAKAVKGVVKIIKMRDQAFPSGFMPLGGIAVIATNTYAAMKARDALEIDWNDGANASYSSDTYEKALWESIEKGGNPLRKVGNGAEGLKEASKVLSSQYYIPHQSHQHLEPPAAVAEWKNGECVIFASTQTPQRSRQMAAAYCGVPKEKVTSHSPLLGAGFGRKSKPDFSAEAAFLAKEMGKPVKVIWTREDDMKHGYYHTVSAQQIDVGLNENGKVTTWRHRAAYPAIGGTFDPRANGPSAFELSQCAGDLPFDLDHMSVESCEAKTMTRVGWMRSVNCIHQGFAAGSMVGEIAAETGKNQLETWLELIGPDRIVDIKSEGMPTYDNYGNSTEDHPFDTARLKHVLRKAAEMAGYENDQSKDGKGIGLAVFRSFNSFVACAIEADASQDGIKIPRAWIAVDCGVAVNPDRIKSQMEGAVVFGMAYFFHSAITMENGRTVEGNFDTNPLPRIDEAPHVEVHIVDSEASPGGVGEPGVSPVAGAITNAIFAANGQRIKRLPFKG</sequence>
<proteinExistence type="predicted"/>
<dbReference type="Gene3D" id="3.90.1170.50">
    <property type="entry name" value="Aldehyde oxidase/xanthine dehydrogenase, a/b hammerhead"/>
    <property type="match status" value="1"/>
</dbReference>
<evidence type="ECO:0000313" key="3">
    <source>
        <dbReference type="Proteomes" id="UP001268683"/>
    </source>
</evidence>
<dbReference type="InterPro" id="IPR037165">
    <property type="entry name" value="AldOxase/xan_DH_Mopterin-bd_sf"/>
</dbReference>
<gene>
    <name evidence="2" type="ORF">QGN29_10065</name>
</gene>
<dbReference type="RefSeq" id="WP_310797726.1">
    <property type="nucleotide sequence ID" value="NZ_CP123872.1"/>
</dbReference>
<dbReference type="PIRSF" id="PIRSF036389">
    <property type="entry name" value="IOR_B"/>
    <property type="match status" value="1"/>
</dbReference>
<accession>A0AA52H895</accession>
<dbReference type="GO" id="GO:0016491">
    <property type="term" value="F:oxidoreductase activity"/>
    <property type="evidence" value="ECO:0007669"/>
    <property type="project" value="InterPro"/>
</dbReference>
<evidence type="ECO:0000313" key="2">
    <source>
        <dbReference type="EMBL" id="WND01896.1"/>
    </source>
</evidence>
<dbReference type="SMART" id="SM01008">
    <property type="entry name" value="Ald_Xan_dh_C"/>
    <property type="match status" value="1"/>
</dbReference>
<dbReference type="AlphaFoldDB" id="A0AA52H895"/>
<dbReference type="KEGG" id="tmk:QGN29_10065"/>
<dbReference type="Pfam" id="PF20256">
    <property type="entry name" value="MoCoBD_2"/>
    <property type="match status" value="2"/>
</dbReference>
<dbReference type="Pfam" id="PF02738">
    <property type="entry name" value="MoCoBD_1"/>
    <property type="match status" value="1"/>
</dbReference>
<dbReference type="Gene3D" id="3.30.365.10">
    <property type="entry name" value="Aldehyde oxidase/xanthine dehydrogenase, molybdopterin binding domain"/>
    <property type="match status" value="4"/>
</dbReference>
<dbReference type="InterPro" id="IPR012368">
    <property type="entry name" value="OxRdtase_Mopterin-bd_su_IorB"/>
</dbReference>
<dbReference type="PANTHER" id="PTHR47495">
    <property type="entry name" value="ALDEHYDE DEHYDROGENASE"/>
    <property type="match status" value="1"/>
</dbReference>